<dbReference type="GO" id="GO:0003677">
    <property type="term" value="F:DNA binding"/>
    <property type="evidence" value="ECO:0007669"/>
    <property type="project" value="UniProtKB-KW"/>
</dbReference>
<gene>
    <name evidence="10" type="primary">cas4-cas1</name>
    <name evidence="10" type="ORF">CPELA_00775</name>
</gene>
<dbReference type="Gene3D" id="1.20.120.920">
    <property type="entry name" value="CRISPR-associated endonuclease Cas1, C-terminal domain"/>
    <property type="match status" value="1"/>
</dbReference>
<evidence type="ECO:0000256" key="4">
    <source>
        <dbReference type="ARBA" id="ARBA00022801"/>
    </source>
</evidence>
<dbReference type="Proteomes" id="UP000288929">
    <property type="component" value="Chromosome"/>
</dbReference>
<keyword evidence="1" id="KW-0540">Nuclease</keyword>
<protein>
    <submittedName>
        <fullName evidence="10">CRISPR-associated protein Cas4/endonuclease Cas1 fusion</fullName>
        <ecNumber evidence="10">3.1.-.-</ecNumber>
    </submittedName>
</protein>
<organism evidence="10 11">
    <name type="scientific">Corynebacterium pelargi</name>
    <dbReference type="NCBI Taxonomy" id="1471400"/>
    <lineage>
        <taxon>Bacteria</taxon>
        <taxon>Bacillati</taxon>
        <taxon>Actinomycetota</taxon>
        <taxon>Actinomycetes</taxon>
        <taxon>Mycobacteriales</taxon>
        <taxon>Corynebacteriaceae</taxon>
        <taxon>Corynebacterium</taxon>
    </lineage>
</organism>
<dbReference type="Pfam" id="PF01867">
    <property type="entry name" value="Cas_Cas1"/>
    <property type="match status" value="1"/>
</dbReference>
<name>A0A410W6F0_9CORY</name>
<evidence type="ECO:0000256" key="2">
    <source>
        <dbReference type="ARBA" id="ARBA00022723"/>
    </source>
</evidence>
<dbReference type="KEGG" id="cpeg:CPELA_00775"/>
<dbReference type="EMBL" id="CP035299">
    <property type="protein sequence ID" value="QAU51456.1"/>
    <property type="molecule type" value="Genomic_DNA"/>
</dbReference>
<sequence length="244" mass="26753">MQQHLASFNGRLDIAREFIAGKIAGQATFLRRNGGEAVANLSGHLRSLQREAEGCTSVGSLLGVEGEAAALYFQGFPLMLRGDGFEYFLEQWQGRQGRGALDPLNSALNFVYALLTAEAIKAVVSCGLDPHAGFLHSSGRNKPALALDLMEEFRASIGDSVVVSCINRRMLTKKHFSTVSGTPRLTPEGRKVLVAAFERRMSTQITHPTFGYAATWRRVLEIQARLILGCIDGTQPKYRAVRTR</sequence>
<evidence type="ECO:0000256" key="9">
    <source>
        <dbReference type="ARBA" id="ARBA00038592"/>
    </source>
</evidence>
<evidence type="ECO:0000256" key="7">
    <source>
        <dbReference type="ARBA" id="ARBA00023125"/>
    </source>
</evidence>
<dbReference type="InterPro" id="IPR050646">
    <property type="entry name" value="Cas1"/>
</dbReference>
<keyword evidence="2" id="KW-0479">Metal-binding</keyword>
<dbReference type="EC" id="3.1.-.-" evidence="10"/>
<dbReference type="GO" id="GO:0016787">
    <property type="term" value="F:hydrolase activity"/>
    <property type="evidence" value="ECO:0007669"/>
    <property type="project" value="UniProtKB-KW"/>
</dbReference>
<dbReference type="AlphaFoldDB" id="A0A410W6F0"/>
<evidence type="ECO:0000256" key="3">
    <source>
        <dbReference type="ARBA" id="ARBA00022759"/>
    </source>
</evidence>
<keyword evidence="5" id="KW-0460">Magnesium</keyword>
<dbReference type="InterPro" id="IPR042206">
    <property type="entry name" value="CRISPR-assoc_Cas1_C"/>
</dbReference>
<keyword evidence="11" id="KW-1185">Reference proteome</keyword>
<keyword evidence="7" id="KW-0238">DNA-binding</keyword>
<keyword evidence="6" id="KW-0051">Antiviral defense</keyword>
<evidence type="ECO:0000256" key="5">
    <source>
        <dbReference type="ARBA" id="ARBA00022842"/>
    </source>
</evidence>
<evidence type="ECO:0000256" key="8">
    <source>
        <dbReference type="ARBA" id="ARBA00023211"/>
    </source>
</evidence>
<keyword evidence="3 10" id="KW-0255">Endonuclease</keyword>
<evidence type="ECO:0000313" key="11">
    <source>
        <dbReference type="Proteomes" id="UP000288929"/>
    </source>
</evidence>
<dbReference type="PANTHER" id="PTHR34353:SF2">
    <property type="entry name" value="CRISPR-ASSOCIATED ENDONUCLEASE CAS1 1"/>
    <property type="match status" value="1"/>
</dbReference>
<dbReference type="GO" id="GO:0043571">
    <property type="term" value="P:maintenance of CRISPR repeat elements"/>
    <property type="evidence" value="ECO:0007669"/>
    <property type="project" value="InterPro"/>
</dbReference>
<accession>A0A410W6F0</accession>
<comment type="subunit">
    <text evidence="9">Homodimer, forms a heterotetramer with a Cas2 homodimer.</text>
</comment>
<dbReference type="GO" id="GO:0051607">
    <property type="term" value="P:defense response to virus"/>
    <property type="evidence" value="ECO:0007669"/>
    <property type="project" value="UniProtKB-KW"/>
</dbReference>
<dbReference type="GO" id="GO:0046872">
    <property type="term" value="F:metal ion binding"/>
    <property type="evidence" value="ECO:0007669"/>
    <property type="project" value="UniProtKB-KW"/>
</dbReference>
<evidence type="ECO:0000313" key="10">
    <source>
        <dbReference type="EMBL" id="QAU51456.1"/>
    </source>
</evidence>
<reference evidence="10 11" key="1">
    <citation type="submission" date="2019-01" db="EMBL/GenBank/DDBJ databases">
        <authorList>
            <person name="Ruckert C."/>
            <person name="Busche T."/>
            <person name="Kalinowski J."/>
        </authorList>
    </citation>
    <scope>NUCLEOTIDE SEQUENCE [LARGE SCALE GENOMIC DNA]</scope>
    <source>
        <strain evidence="10 11">136/3</strain>
    </source>
</reference>
<dbReference type="NCBIfam" id="TIGR00287">
    <property type="entry name" value="cas1"/>
    <property type="match status" value="1"/>
</dbReference>
<dbReference type="GO" id="GO:0004519">
    <property type="term" value="F:endonuclease activity"/>
    <property type="evidence" value="ECO:0007669"/>
    <property type="project" value="UniProtKB-KW"/>
</dbReference>
<keyword evidence="8" id="KW-0464">Manganese</keyword>
<proteinExistence type="predicted"/>
<keyword evidence="4 10" id="KW-0378">Hydrolase</keyword>
<evidence type="ECO:0000256" key="1">
    <source>
        <dbReference type="ARBA" id="ARBA00022722"/>
    </source>
</evidence>
<evidence type="ECO:0000256" key="6">
    <source>
        <dbReference type="ARBA" id="ARBA00023118"/>
    </source>
</evidence>
<dbReference type="CDD" id="cd09634">
    <property type="entry name" value="Cas1_I-II-III"/>
    <property type="match status" value="1"/>
</dbReference>
<dbReference type="PANTHER" id="PTHR34353">
    <property type="entry name" value="CRISPR-ASSOCIATED ENDONUCLEASE CAS1 1"/>
    <property type="match status" value="1"/>
</dbReference>
<dbReference type="InterPro" id="IPR002729">
    <property type="entry name" value="CRISPR-assoc_Cas1"/>
</dbReference>